<organism evidence="2 3">
    <name type="scientific">Kitasatospora terrestris</name>
    <dbReference type="NCBI Taxonomy" id="258051"/>
    <lineage>
        <taxon>Bacteria</taxon>
        <taxon>Bacillati</taxon>
        <taxon>Actinomycetota</taxon>
        <taxon>Actinomycetes</taxon>
        <taxon>Kitasatosporales</taxon>
        <taxon>Streptomycetaceae</taxon>
        <taxon>Kitasatospora</taxon>
    </lineage>
</organism>
<evidence type="ECO:0008006" key="4">
    <source>
        <dbReference type="Google" id="ProtNLM"/>
    </source>
</evidence>
<accession>A0ABP9DII9</accession>
<sequence length="60" mass="5801">MKLLPAALAAAALALVLSSPAVAEPQVNQGYSIPVGAITDLGALPVLAGLGYDLSGLLGS</sequence>
<name>A0ABP9DII9_9ACTN</name>
<feature type="signal peptide" evidence="1">
    <location>
        <begin position="1"/>
        <end position="23"/>
    </location>
</feature>
<proteinExistence type="predicted"/>
<dbReference type="Proteomes" id="UP001501752">
    <property type="component" value="Unassembled WGS sequence"/>
</dbReference>
<evidence type="ECO:0000313" key="2">
    <source>
        <dbReference type="EMBL" id="GAA4839865.1"/>
    </source>
</evidence>
<gene>
    <name evidence="2" type="ORF">GCM10023235_14120</name>
</gene>
<feature type="chain" id="PRO_5046182819" description="Secreted protein" evidence="1">
    <location>
        <begin position="24"/>
        <end position="60"/>
    </location>
</feature>
<dbReference type="RefSeq" id="WP_345695889.1">
    <property type="nucleotide sequence ID" value="NZ_BAABIS010000001.1"/>
</dbReference>
<reference evidence="3" key="1">
    <citation type="journal article" date="2019" name="Int. J. Syst. Evol. Microbiol.">
        <title>The Global Catalogue of Microorganisms (GCM) 10K type strain sequencing project: providing services to taxonomists for standard genome sequencing and annotation.</title>
        <authorList>
            <consortium name="The Broad Institute Genomics Platform"/>
            <consortium name="The Broad Institute Genome Sequencing Center for Infectious Disease"/>
            <person name="Wu L."/>
            <person name="Ma J."/>
        </authorList>
    </citation>
    <scope>NUCLEOTIDE SEQUENCE [LARGE SCALE GENOMIC DNA]</scope>
    <source>
        <strain evidence="3">JCM 13006</strain>
    </source>
</reference>
<dbReference type="EMBL" id="BAABIS010000001">
    <property type="protein sequence ID" value="GAA4839865.1"/>
    <property type="molecule type" value="Genomic_DNA"/>
</dbReference>
<comment type="caution">
    <text evidence="2">The sequence shown here is derived from an EMBL/GenBank/DDBJ whole genome shotgun (WGS) entry which is preliminary data.</text>
</comment>
<evidence type="ECO:0000256" key="1">
    <source>
        <dbReference type="SAM" id="SignalP"/>
    </source>
</evidence>
<keyword evidence="3" id="KW-1185">Reference proteome</keyword>
<keyword evidence="1" id="KW-0732">Signal</keyword>
<protein>
    <recommendedName>
        <fullName evidence="4">Secreted protein</fullName>
    </recommendedName>
</protein>
<evidence type="ECO:0000313" key="3">
    <source>
        <dbReference type="Proteomes" id="UP001501752"/>
    </source>
</evidence>